<organism evidence="1 2">
    <name type="scientific">Champsocephalus esox</name>
    <name type="common">pike icefish</name>
    <dbReference type="NCBI Taxonomy" id="159716"/>
    <lineage>
        <taxon>Eukaryota</taxon>
        <taxon>Metazoa</taxon>
        <taxon>Chordata</taxon>
        <taxon>Craniata</taxon>
        <taxon>Vertebrata</taxon>
        <taxon>Euteleostomi</taxon>
        <taxon>Actinopterygii</taxon>
        <taxon>Neopterygii</taxon>
        <taxon>Teleostei</taxon>
        <taxon>Neoteleostei</taxon>
        <taxon>Acanthomorphata</taxon>
        <taxon>Eupercaria</taxon>
        <taxon>Perciformes</taxon>
        <taxon>Notothenioidei</taxon>
        <taxon>Channichthyidae</taxon>
        <taxon>Champsocephalus</taxon>
    </lineage>
</organism>
<name>A0AAN8GPH4_9TELE</name>
<keyword evidence="2" id="KW-1185">Reference proteome</keyword>
<evidence type="ECO:0000313" key="2">
    <source>
        <dbReference type="Proteomes" id="UP001335648"/>
    </source>
</evidence>
<sequence>MNSPLHWTLPLPRTPSDIGESDIVLLPGFIEFFTFSDALRKNCCSVSPGGFKGFSSEISEGLPGVS</sequence>
<dbReference type="AlphaFoldDB" id="A0AAN8GPH4"/>
<dbReference type="Proteomes" id="UP001335648">
    <property type="component" value="Unassembled WGS sequence"/>
</dbReference>
<proteinExistence type="predicted"/>
<dbReference type="EMBL" id="JAULUE010002060">
    <property type="protein sequence ID" value="KAK5885593.1"/>
    <property type="molecule type" value="Genomic_DNA"/>
</dbReference>
<comment type="caution">
    <text evidence="1">The sequence shown here is derived from an EMBL/GenBank/DDBJ whole genome shotgun (WGS) entry which is preliminary data.</text>
</comment>
<reference evidence="1 2" key="1">
    <citation type="journal article" date="2023" name="Mol. Biol. Evol.">
        <title>Genomics of Secondarily Temperate Adaptation in the Only Non-Antarctic Icefish.</title>
        <authorList>
            <person name="Rivera-Colon A.G."/>
            <person name="Rayamajhi N."/>
            <person name="Minhas B.F."/>
            <person name="Madrigal G."/>
            <person name="Bilyk K.T."/>
            <person name="Yoon V."/>
            <person name="Hune M."/>
            <person name="Gregory S."/>
            <person name="Cheng C.H.C."/>
            <person name="Catchen J.M."/>
        </authorList>
    </citation>
    <scope>NUCLEOTIDE SEQUENCE [LARGE SCALE GENOMIC DNA]</scope>
    <source>
        <strain evidence="1">JC2023a</strain>
    </source>
</reference>
<accession>A0AAN8GPH4</accession>
<protein>
    <submittedName>
        <fullName evidence="1">Uncharacterized protein</fullName>
    </submittedName>
</protein>
<gene>
    <name evidence="1" type="ORF">CesoFtcFv8_019289</name>
</gene>
<evidence type="ECO:0000313" key="1">
    <source>
        <dbReference type="EMBL" id="KAK5885593.1"/>
    </source>
</evidence>